<keyword evidence="1" id="KW-0812">Transmembrane</keyword>
<dbReference type="EMBL" id="CATNWA010021087">
    <property type="protein sequence ID" value="CAI9621283.1"/>
    <property type="molecule type" value="Genomic_DNA"/>
</dbReference>
<keyword evidence="3" id="KW-1185">Reference proteome</keyword>
<dbReference type="Proteomes" id="UP001162483">
    <property type="component" value="Unassembled WGS sequence"/>
</dbReference>
<feature type="transmembrane region" description="Helical" evidence="1">
    <location>
        <begin position="55"/>
        <end position="79"/>
    </location>
</feature>
<name>A0ABN9HHM3_9NEOB</name>
<protein>
    <submittedName>
        <fullName evidence="2">Uncharacterized protein</fullName>
    </submittedName>
</protein>
<proteinExistence type="predicted"/>
<accession>A0ABN9HHM3</accession>
<evidence type="ECO:0000256" key="1">
    <source>
        <dbReference type="SAM" id="Phobius"/>
    </source>
</evidence>
<reference evidence="2" key="1">
    <citation type="submission" date="2023-05" db="EMBL/GenBank/DDBJ databases">
        <authorList>
            <person name="Stuckert A."/>
        </authorList>
    </citation>
    <scope>NUCLEOTIDE SEQUENCE</scope>
</reference>
<keyword evidence="1" id="KW-1133">Transmembrane helix</keyword>
<gene>
    <name evidence="2" type="ORF">SPARVUS_LOCUS16126144</name>
</gene>
<organism evidence="2 3">
    <name type="scientific">Staurois parvus</name>
    <dbReference type="NCBI Taxonomy" id="386267"/>
    <lineage>
        <taxon>Eukaryota</taxon>
        <taxon>Metazoa</taxon>
        <taxon>Chordata</taxon>
        <taxon>Craniata</taxon>
        <taxon>Vertebrata</taxon>
        <taxon>Euteleostomi</taxon>
        <taxon>Amphibia</taxon>
        <taxon>Batrachia</taxon>
        <taxon>Anura</taxon>
        <taxon>Neobatrachia</taxon>
        <taxon>Ranoidea</taxon>
        <taxon>Ranidae</taxon>
        <taxon>Staurois</taxon>
    </lineage>
</organism>
<comment type="caution">
    <text evidence="2">The sequence shown here is derived from an EMBL/GenBank/DDBJ whole genome shotgun (WGS) entry which is preliminary data.</text>
</comment>
<sequence length="80" mass="9507">MHSPKKKNPSSNTHQAEHVQLAPKALFYQQMDWGQYKKGDREERIKQPCYTMQRIIPLGSTVSITSMFYCIYRLILLFWV</sequence>
<evidence type="ECO:0000313" key="2">
    <source>
        <dbReference type="EMBL" id="CAI9621283.1"/>
    </source>
</evidence>
<keyword evidence="1" id="KW-0472">Membrane</keyword>
<evidence type="ECO:0000313" key="3">
    <source>
        <dbReference type="Proteomes" id="UP001162483"/>
    </source>
</evidence>